<dbReference type="GO" id="GO:0005737">
    <property type="term" value="C:cytoplasm"/>
    <property type="evidence" value="ECO:0007669"/>
    <property type="project" value="UniProtKB-SubCell"/>
</dbReference>
<dbReference type="InterPro" id="IPR036523">
    <property type="entry name" value="SurE-like_sf"/>
</dbReference>
<comment type="catalytic activity">
    <reaction evidence="1 7">
        <text>a ribonucleoside 5'-phosphate + H2O = a ribonucleoside + phosphate</text>
        <dbReference type="Rhea" id="RHEA:12484"/>
        <dbReference type="ChEBI" id="CHEBI:15377"/>
        <dbReference type="ChEBI" id="CHEBI:18254"/>
        <dbReference type="ChEBI" id="CHEBI:43474"/>
        <dbReference type="ChEBI" id="CHEBI:58043"/>
        <dbReference type="EC" id="3.1.3.5"/>
    </reaction>
</comment>
<dbReference type="PANTHER" id="PTHR30457:SF12">
    <property type="entry name" value="5'_3'-NUCLEOTIDASE SURE"/>
    <property type="match status" value="1"/>
</dbReference>
<dbReference type="GO" id="GO:0008254">
    <property type="term" value="F:3'-nucleotidase activity"/>
    <property type="evidence" value="ECO:0007669"/>
    <property type="project" value="TreeGrafter"/>
</dbReference>
<dbReference type="GO" id="GO:0000166">
    <property type="term" value="F:nucleotide binding"/>
    <property type="evidence" value="ECO:0007669"/>
    <property type="project" value="UniProtKB-KW"/>
</dbReference>
<evidence type="ECO:0000256" key="2">
    <source>
        <dbReference type="ARBA" id="ARBA00011062"/>
    </source>
</evidence>
<dbReference type="HAMAP" id="MF_00060">
    <property type="entry name" value="SurE"/>
    <property type="match status" value="1"/>
</dbReference>
<evidence type="ECO:0000256" key="7">
    <source>
        <dbReference type="HAMAP-Rule" id="MF_00060"/>
    </source>
</evidence>
<protein>
    <recommendedName>
        <fullName evidence="7">5'-nucleotidase SurE</fullName>
        <ecNumber evidence="7">3.1.3.5</ecNumber>
    </recommendedName>
    <alternativeName>
        <fullName evidence="7">Nucleoside 5'-monophosphate phosphohydrolase</fullName>
    </alternativeName>
</protein>
<evidence type="ECO:0000256" key="4">
    <source>
        <dbReference type="ARBA" id="ARBA00022723"/>
    </source>
</evidence>
<dbReference type="Pfam" id="PF01975">
    <property type="entry name" value="SurE"/>
    <property type="match status" value="1"/>
</dbReference>
<dbReference type="SUPFAM" id="SSF64167">
    <property type="entry name" value="SurE-like"/>
    <property type="match status" value="1"/>
</dbReference>
<feature type="binding site" evidence="7">
    <location>
        <position position="9"/>
    </location>
    <ligand>
        <name>a divalent metal cation</name>
        <dbReference type="ChEBI" id="CHEBI:60240"/>
    </ligand>
</feature>
<dbReference type="GO" id="GO:0008253">
    <property type="term" value="F:5'-nucleotidase activity"/>
    <property type="evidence" value="ECO:0007669"/>
    <property type="project" value="UniProtKB-UniRule"/>
</dbReference>
<evidence type="ECO:0000256" key="1">
    <source>
        <dbReference type="ARBA" id="ARBA00000815"/>
    </source>
</evidence>
<evidence type="ECO:0000259" key="8">
    <source>
        <dbReference type="Pfam" id="PF01975"/>
    </source>
</evidence>
<comment type="cofactor">
    <cofactor evidence="7">
        <name>a divalent metal cation</name>
        <dbReference type="ChEBI" id="CHEBI:60240"/>
    </cofactor>
    <text evidence="7">Binds 1 divalent metal cation per subunit.</text>
</comment>
<comment type="similarity">
    <text evidence="2 7">Belongs to the SurE nucleotidase family.</text>
</comment>
<dbReference type="InterPro" id="IPR002828">
    <property type="entry name" value="SurE-like_Pase/nucleotidase"/>
</dbReference>
<evidence type="ECO:0000256" key="5">
    <source>
        <dbReference type="ARBA" id="ARBA00022741"/>
    </source>
</evidence>
<feature type="binding site" evidence="7">
    <location>
        <position position="39"/>
    </location>
    <ligand>
        <name>a divalent metal cation</name>
        <dbReference type="ChEBI" id="CHEBI:60240"/>
    </ligand>
</feature>
<dbReference type="PANTHER" id="PTHR30457">
    <property type="entry name" value="5'-NUCLEOTIDASE SURE"/>
    <property type="match status" value="1"/>
</dbReference>
<dbReference type="EMBL" id="QOPD01000002">
    <property type="protein sequence ID" value="RCL38761.1"/>
    <property type="molecule type" value="Genomic_DNA"/>
</dbReference>
<comment type="subcellular location">
    <subcellularLocation>
        <location evidence="7">Cytoplasm</location>
    </subcellularLocation>
</comment>
<feature type="domain" description="Survival protein SurE-like phosphatase/nucleotidase" evidence="8">
    <location>
        <begin position="3"/>
        <end position="183"/>
    </location>
</feature>
<evidence type="ECO:0000313" key="9">
    <source>
        <dbReference type="EMBL" id="RCL38761.1"/>
    </source>
</evidence>
<dbReference type="NCBIfam" id="TIGR00087">
    <property type="entry name" value="surE"/>
    <property type="match status" value="1"/>
</dbReference>
<dbReference type="GO" id="GO:0004309">
    <property type="term" value="F:exopolyphosphatase activity"/>
    <property type="evidence" value="ECO:0007669"/>
    <property type="project" value="TreeGrafter"/>
</dbReference>
<comment type="caution">
    <text evidence="9">The sequence shown here is derived from an EMBL/GenBank/DDBJ whole genome shotgun (WGS) entry which is preliminary data.</text>
</comment>
<keyword evidence="5 7" id="KW-0547">Nucleotide-binding</keyword>
<dbReference type="InterPro" id="IPR030048">
    <property type="entry name" value="SurE"/>
</dbReference>
<evidence type="ECO:0000256" key="3">
    <source>
        <dbReference type="ARBA" id="ARBA00022490"/>
    </source>
</evidence>
<dbReference type="AlphaFoldDB" id="A0A368BND5"/>
<feature type="binding site" evidence="7">
    <location>
        <position position="8"/>
    </location>
    <ligand>
        <name>a divalent metal cation</name>
        <dbReference type="ChEBI" id="CHEBI:60240"/>
    </ligand>
</feature>
<reference evidence="9 10" key="1">
    <citation type="journal article" date="2018" name="Microbiome">
        <title>Fine metagenomic profile of the Mediterranean stratified and mixed water columns revealed by assembly and recruitment.</title>
        <authorList>
            <person name="Haro-Moreno J.M."/>
            <person name="Lopez-Perez M."/>
            <person name="De La Torre J.R."/>
            <person name="Picazo A."/>
            <person name="Camacho A."/>
            <person name="Rodriguez-Valera F."/>
        </authorList>
    </citation>
    <scope>NUCLEOTIDE SEQUENCE [LARGE SCALE GENOMIC DNA]</scope>
    <source>
        <strain evidence="9">MED-G83</strain>
    </source>
</reference>
<proteinExistence type="inferred from homology"/>
<accession>A0A368BND5</accession>
<sequence>MKILFTNDDGIDSHITRELYETLSAEHEAYLIAPAKDKSGQGAAITLRTAVDVVKLEDKIYSVDGTPADCVFMGLMAIMDGLPDIIISGINKGANMGDDVIHSGTLGAAFTARKMKLPPLAVSIASRSFENYQSSILATKLMLEYIEQNYSDVPHGGLVFNVNVPNLPFEEIEGFQLTKLGNRGIPLAPELEETEGKISYKIGKSGSPDGDLSGTDFEAIRSNKISVTPLYWDMTNKDMVIGDLPSV</sequence>
<evidence type="ECO:0000313" key="10">
    <source>
        <dbReference type="Proteomes" id="UP000252147"/>
    </source>
</evidence>
<organism evidence="9 10">
    <name type="scientific">SAR86 cluster bacterium</name>
    <dbReference type="NCBI Taxonomy" id="2030880"/>
    <lineage>
        <taxon>Bacteria</taxon>
        <taxon>Pseudomonadati</taxon>
        <taxon>Pseudomonadota</taxon>
        <taxon>Gammaproteobacteria</taxon>
        <taxon>SAR86 cluster</taxon>
    </lineage>
</organism>
<feature type="binding site" evidence="7">
    <location>
        <position position="91"/>
    </location>
    <ligand>
        <name>a divalent metal cation</name>
        <dbReference type="ChEBI" id="CHEBI:60240"/>
    </ligand>
</feature>
<keyword evidence="4 7" id="KW-0479">Metal-binding</keyword>
<name>A0A368BND5_9GAMM</name>
<comment type="function">
    <text evidence="7">Nucleotidase that shows phosphatase activity on nucleoside 5'-monophosphates.</text>
</comment>
<dbReference type="EC" id="3.1.3.5" evidence="7"/>
<keyword evidence="6 7" id="KW-0378">Hydrolase</keyword>
<evidence type="ECO:0000256" key="6">
    <source>
        <dbReference type="ARBA" id="ARBA00022801"/>
    </source>
</evidence>
<gene>
    <name evidence="7 9" type="primary">surE</name>
    <name evidence="9" type="ORF">DBW97_01750</name>
</gene>
<dbReference type="Proteomes" id="UP000252147">
    <property type="component" value="Unassembled WGS sequence"/>
</dbReference>
<dbReference type="GO" id="GO:0046872">
    <property type="term" value="F:metal ion binding"/>
    <property type="evidence" value="ECO:0007669"/>
    <property type="project" value="UniProtKB-UniRule"/>
</dbReference>
<dbReference type="Gene3D" id="3.40.1210.10">
    <property type="entry name" value="Survival protein SurE-like phosphatase/nucleotidase"/>
    <property type="match status" value="1"/>
</dbReference>
<keyword evidence="3 7" id="KW-0963">Cytoplasm</keyword>